<gene>
    <name evidence="1" type="ORF">QNI22_34930</name>
</gene>
<evidence type="ECO:0000313" key="1">
    <source>
        <dbReference type="EMBL" id="MDJ1505905.1"/>
    </source>
</evidence>
<accession>A0AAE3UHW9</accession>
<dbReference type="AlphaFoldDB" id="A0AAE3UHW9"/>
<keyword evidence="2" id="KW-1185">Reference proteome</keyword>
<organism evidence="1 2">
    <name type="scientific">Xanthocytophaga agilis</name>
    <dbReference type="NCBI Taxonomy" id="3048010"/>
    <lineage>
        <taxon>Bacteria</taxon>
        <taxon>Pseudomonadati</taxon>
        <taxon>Bacteroidota</taxon>
        <taxon>Cytophagia</taxon>
        <taxon>Cytophagales</taxon>
        <taxon>Rhodocytophagaceae</taxon>
        <taxon>Xanthocytophaga</taxon>
    </lineage>
</organism>
<dbReference type="RefSeq" id="WP_314518455.1">
    <property type="nucleotide sequence ID" value="NZ_JASJOU010000019.1"/>
</dbReference>
<proteinExistence type="predicted"/>
<dbReference type="EMBL" id="JASJOU010000019">
    <property type="protein sequence ID" value="MDJ1505905.1"/>
    <property type="molecule type" value="Genomic_DNA"/>
</dbReference>
<reference evidence="1" key="1">
    <citation type="submission" date="2023-05" db="EMBL/GenBank/DDBJ databases">
        <authorList>
            <person name="Zhang X."/>
        </authorList>
    </citation>
    <scope>NUCLEOTIDE SEQUENCE</scope>
    <source>
        <strain evidence="1">BD1B2-1</strain>
    </source>
</reference>
<evidence type="ECO:0000313" key="2">
    <source>
        <dbReference type="Proteomes" id="UP001232063"/>
    </source>
</evidence>
<protein>
    <submittedName>
        <fullName evidence="1">Uncharacterized protein</fullName>
    </submittedName>
</protein>
<name>A0AAE3UHW9_9BACT</name>
<sequence>MDDAITKPQTGDIVEGILSNTRMTIIHITSDNIFSQEILHCAYFDKKHYMKIELYQPNEVRFLLHPNDGRQSQREINIHDRVLLNHQNCSERPVMKITNFTESENISHAICEWLTLEGDIDLEILPLTALKKTM</sequence>
<dbReference type="Proteomes" id="UP001232063">
    <property type="component" value="Unassembled WGS sequence"/>
</dbReference>
<comment type="caution">
    <text evidence="1">The sequence shown here is derived from an EMBL/GenBank/DDBJ whole genome shotgun (WGS) entry which is preliminary data.</text>
</comment>